<name>A0AAW2TV59_SESRA</name>
<dbReference type="InterPro" id="IPR049808">
    <property type="entry name" value="CONSTANS-like_Bbox1"/>
</dbReference>
<comment type="similarity">
    <text evidence="2">Belongs to the CONSTANS family.</text>
</comment>
<dbReference type="PROSITE" id="PS50119">
    <property type="entry name" value="ZF_BBOX"/>
    <property type="match status" value="1"/>
</dbReference>
<evidence type="ECO:0000256" key="4">
    <source>
        <dbReference type="ARBA" id="ARBA00022771"/>
    </source>
</evidence>
<keyword evidence="4 7" id="KW-0863">Zinc-finger</keyword>
<dbReference type="AlphaFoldDB" id="A0AAW2TV59"/>
<keyword evidence="6 8" id="KW-0539">Nucleus</keyword>
<evidence type="ECO:0000256" key="9">
    <source>
        <dbReference type="SAM" id="MobiDB-lite"/>
    </source>
</evidence>
<evidence type="ECO:0000256" key="6">
    <source>
        <dbReference type="ARBA" id="ARBA00023242"/>
    </source>
</evidence>
<reference evidence="12" key="1">
    <citation type="submission" date="2020-06" db="EMBL/GenBank/DDBJ databases">
        <authorList>
            <person name="Li T."/>
            <person name="Hu X."/>
            <person name="Zhang T."/>
            <person name="Song X."/>
            <person name="Zhang H."/>
            <person name="Dai N."/>
            <person name="Sheng W."/>
            <person name="Hou X."/>
            <person name="Wei L."/>
        </authorList>
    </citation>
    <scope>NUCLEOTIDE SEQUENCE</scope>
    <source>
        <strain evidence="12">G02</strain>
        <tissue evidence="12">Leaf</tissue>
    </source>
</reference>
<feature type="region of interest" description="Disordered" evidence="9">
    <location>
        <begin position="94"/>
        <end position="115"/>
    </location>
</feature>
<evidence type="ECO:0000313" key="12">
    <source>
        <dbReference type="EMBL" id="KAL0408861.1"/>
    </source>
</evidence>
<evidence type="ECO:0000259" key="10">
    <source>
        <dbReference type="PROSITE" id="PS50119"/>
    </source>
</evidence>
<evidence type="ECO:0000259" key="11">
    <source>
        <dbReference type="PROSITE" id="PS51017"/>
    </source>
</evidence>
<keyword evidence="5" id="KW-0862">Zinc</keyword>
<dbReference type="PROSITE" id="PS51017">
    <property type="entry name" value="CCT"/>
    <property type="match status" value="1"/>
</dbReference>
<evidence type="ECO:0000256" key="3">
    <source>
        <dbReference type="ARBA" id="ARBA00022723"/>
    </source>
</evidence>
<dbReference type="InterPro" id="IPR000315">
    <property type="entry name" value="Znf_B-box"/>
</dbReference>
<gene>
    <name evidence="12" type="ORF">Sradi_1820500</name>
</gene>
<comment type="caution">
    <text evidence="12">The sequence shown here is derived from an EMBL/GenBank/DDBJ whole genome shotgun (WGS) entry which is preliminary data.</text>
</comment>
<dbReference type="GO" id="GO:0006355">
    <property type="term" value="P:regulation of DNA-templated transcription"/>
    <property type="evidence" value="ECO:0007669"/>
    <property type="project" value="TreeGrafter"/>
</dbReference>
<dbReference type="PANTHER" id="PTHR31874:SF1">
    <property type="entry name" value="ZINC FINGER PROTEIN CONSTANS-LIKE 6"/>
    <property type="match status" value="1"/>
</dbReference>
<dbReference type="InterPro" id="IPR010402">
    <property type="entry name" value="CCT_domain"/>
</dbReference>
<dbReference type="InterPro" id="IPR052453">
    <property type="entry name" value="CONSTANS-like_ZF"/>
</dbReference>
<keyword evidence="3" id="KW-0479">Metal-binding</keyword>
<dbReference type="CDD" id="cd19821">
    <property type="entry name" value="Bbox1_BBX-like"/>
    <property type="match status" value="1"/>
</dbReference>
<protein>
    <submittedName>
        <fullName evidence="12">Zinc finger protein CONSTANS-LIKE 16</fullName>
    </submittedName>
</protein>
<dbReference type="GO" id="GO:0005634">
    <property type="term" value="C:nucleus"/>
    <property type="evidence" value="ECO:0007669"/>
    <property type="project" value="UniProtKB-SubCell"/>
</dbReference>
<proteinExistence type="inferred from homology"/>
<dbReference type="SMART" id="SM00336">
    <property type="entry name" value="BBOX"/>
    <property type="match status" value="1"/>
</dbReference>
<feature type="domain" description="CCT" evidence="11">
    <location>
        <begin position="405"/>
        <end position="447"/>
    </location>
</feature>
<dbReference type="Pfam" id="PF06203">
    <property type="entry name" value="CCT"/>
    <property type="match status" value="1"/>
</dbReference>
<accession>A0AAW2TV59</accession>
<dbReference type="PANTHER" id="PTHR31874">
    <property type="entry name" value="CCT MOTIF FAMILY PROTEIN, EXPRESSED"/>
    <property type="match status" value="1"/>
</dbReference>
<dbReference type="Pfam" id="PF00643">
    <property type="entry name" value="zf-B_box"/>
    <property type="match status" value="1"/>
</dbReference>
<evidence type="ECO:0000256" key="5">
    <source>
        <dbReference type="ARBA" id="ARBA00022833"/>
    </source>
</evidence>
<feature type="domain" description="B box-type" evidence="10">
    <location>
        <begin position="20"/>
        <end position="67"/>
    </location>
</feature>
<evidence type="ECO:0000256" key="7">
    <source>
        <dbReference type="PROSITE-ProRule" id="PRU00024"/>
    </source>
</evidence>
<dbReference type="EMBL" id="JACGWJ010000007">
    <property type="protein sequence ID" value="KAL0408861.1"/>
    <property type="molecule type" value="Genomic_DNA"/>
</dbReference>
<organism evidence="12">
    <name type="scientific">Sesamum radiatum</name>
    <name type="common">Black benniseed</name>
    <dbReference type="NCBI Taxonomy" id="300843"/>
    <lineage>
        <taxon>Eukaryota</taxon>
        <taxon>Viridiplantae</taxon>
        <taxon>Streptophyta</taxon>
        <taxon>Embryophyta</taxon>
        <taxon>Tracheophyta</taxon>
        <taxon>Spermatophyta</taxon>
        <taxon>Magnoliopsida</taxon>
        <taxon>eudicotyledons</taxon>
        <taxon>Gunneridae</taxon>
        <taxon>Pentapetalae</taxon>
        <taxon>asterids</taxon>
        <taxon>lamiids</taxon>
        <taxon>Lamiales</taxon>
        <taxon>Pedaliaceae</taxon>
        <taxon>Sesamum</taxon>
    </lineage>
</organism>
<dbReference type="GO" id="GO:0008270">
    <property type="term" value="F:zinc ion binding"/>
    <property type="evidence" value="ECO:0007669"/>
    <property type="project" value="UniProtKB-KW"/>
</dbReference>
<evidence type="ECO:0000256" key="2">
    <source>
        <dbReference type="ARBA" id="ARBA00010024"/>
    </source>
</evidence>
<sequence>MQELKPMVSDRKLANAVGGKSARACDNCVRKRARWYCAADDAFLCQSCDSSVHSANPLARRHERVRLKTASISSFDDGPRAGLQISVPSWHQGFTRKARTPRQKKPGKLINNSEDPIHRISHPLHLVPEICSEEQSHEENEEQLLYRVPIFDPFVAELCTSASSAEVLTNTFQINDEENKRCFGHESKAAASNDFSQEMNHLQGFLPSDMDLAEFAADVESLLGKGLEDESFHMEELGLFDCDEKGKELQDCSNLLPSGRVKVEDEEVGELMETGHENHHLDVEFDMGRETFELKFDYGSPVACEEEDIKAQKEETIGRNSCFQECKMGDSSKTFLRLDYEGVLSAWDDQNLPGQPANAPIWIPVTAGLIIACRLHFTGTSGAMHVYGEMGRMSGHAGAMGDGGREARVSRYREKRRTRLFSKKIRYEVRKLNAEKRPRMKGRFVKRSNFAPPAAAAAAVAAAFSFN</sequence>
<evidence type="ECO:0000256" key="1">
    <source>
        <dbReference type="ARBA" id="ARBA00004123"/>
    </source>
</evidence>
<comment type="subcellular location">
    <subcellularLocation>
        <location evidence="1 8">Nucleus</location>
    </subcellularLocation>
</comment>
<reference evidence="12" key="2">
    <citation type="journal article" date="2024" name="Plant">
        <title>Genomic evolution and insights into agronomic trait innovations of Sesamum species.</title>
        <authorList>
            <person name="Miao H."/>
            <person name="Wang L."/>
            <person name="Qu L."/>
            <person name="Liu H."/>
            <person name="Sun Y."/>
            <person name="Le M."/>
            <person name="Wang Q."/>
            <person name="Wei S."/>
            <person name="Zheng Y."/>
            <person name="Lin W."/>
            <person name="Duan Y."/>
            <person name="Cao H."/>
            <person name="Xiong S."/>
            <person name="Wang X."/>
            <person name="Wei L."/>
            <person name="Li C."/>
            <person name="Ma Q."/>
            <person name="Ju M."/>
            <person name="Zhao R."/>
            <person name="Li G."/>
            <person name="Mu C."/>
            <person name="Tian Q."/>
            <person name="Mei H."/>
            <person name="Zhang T."/>
            <person name="Gao T."/>
            <person name="Zhang H."/>
        </authorList>
    </citation>
    <scope>NUCLEOTIDE SEQUENCE</scope>
    <source>
        <strain evidence="12">G02</strain>
    </source>
</reference>
<feature type="compositionally biased region" description="Basic residues" evidence="9">
    <location>
        <begin position="94"/>
        <end position="107"/>
    </location>
</feature>
<evidence type="ECO:0000256" key="8">
    <source>
        <dbReference type="PROSITE-ProRule" id="PRU00357"/>
    </source>
</evidence>